<dbReference type="SUPFAM" id="SSF53448">
    <property type="entry name" value="Nucleotide-diphospho-sugar transferases"/>
    <property type="match status" value="1"/>
</dbReference>
<proteinExistence type="inferred from homology"/>
<dbReference type="Pfam" id="PF02709">
    <property type="entry name" value="Glyco_transf_7C"/>
    <property type="match status" value="1"/>
</dbReference>
<evidence type="ECO:0000259" key="12">
    <source>
        <dbReference type="Pfam" id="PF13733"/>
    </source>
</evidence>
<dbReference type="UniPathway" id="UPA00378"/>
<comment type="subcellular location">
    <subcellularLocation>
        <location evidence="1">Membrane</location>
        <topology evidence="1">Single-pass type II membrane protein</topology>
    </subcellularLocation>
</comment>
<dbReference type="GO" id="GO:0005975">
    <property type="term" value="P:carbohydrate metabolic process"/>
    <property type="evidence" value="ECO:0007669"/>
    <property type="project" value="InterPro"/>
</dbReference>
<dbReference type="InterPro" id="IPR027791">
    <property type="entry name" value="Galactosyl_T_C"/>
</dbReference>
<reference evidence="13" key="1">
    <citation type="journal article" date="2020" name="Nature">
        <title>Giant virus diversity and host interactions through global metagenomics.</title>
        <authorList>
            <person name="Schulz F."/>
            <person name="Roux S."/>
            <person name="Paez-Espino D."/>
            <person name="Jungbluth S."/>
            <person name="Walsh D.A."/>
            <person name="Denef V.J."/>
            <person name="McMahon K.D."/>
            <person name="Konstantinidis K.T."/>
            <person name="Eloe-Fadrosh E.A."/>
            <person name="Kyrpides N.C."/>
            <person name="Woyke T."/>
        </authorList>
    </citation>
    <scope>NUCLEOTIDE SEQUENCE</scope>
    <source>
        <strain evidence="13">GVMAG-M-3300009422-16</strain>
    </source>
</reference>
<dbReference type="GO" id="GO:0005794">
    <property type="term" value="C:Golgi apparatus"/>
    <property type="evidence" value="ECO:0007669"/>
    <property type="project" value="TreeGrafter"/>
</dbReference>
<dbReference type="PANTHER" id="PTHR19300:SF57">
    <property type="entry name" value="BETA-1,4-N-ACETYLGALACTOSAMINYLTRANSFERASE"/>
    <property type="match status" value="1"/>
</dbReference>
<evidence type="ECO:0000256" key="2">
    <source>
        <dbReference type="ARBA" id="ARBA00004922"/>
    </source>
</evidence>
<dbReference type="Pfam" id="PF13733">
    <property type="entry name" value="Glyco_transf_7N"/>
    <property type="match status" value="1"/>
</dbReference>
<dbReference type="EMBL" id="MN739075">
    <property type="protein sequence ID" value="QHS87039.1"/>
    <property type="molecule type" value="Genomic_DNA"/>
</dbReference>
<evidence type="ECO:0000256" key="10">
    <source>
        <dbReference type="ARBA" id="ARBA00023180"/>
    </source>
</evidence>
<dbReference type="Gene3D" id="3.90.550.10">
    <property type="entry name" value="Spore Coat Polysaccharide Biosynthesis Protein SpsA, Chain A"/>
    <property type="match status" value="1"/>
</dbReference>
<keyword evidence="9" id="KW-0472">Membrane</keyword>
<feature type="domain" description="Galactosyltransferase N-terminal" evidence="12">
    <location>
        <begin position="8"/>
        <end position="83"/>
    </location>
</feature>
<dbReference type="InterPro" id="IPR027995">
    <property type="entry name" value="Galactosyl_T_N"/>
</dbReference>
<keyword evidence="8" id="KW-1133">Transmembrane helix</keyword>
<dbReference type="InterPro" id="IPR003859">
    <property type="entry name" value="Galactosyl_T"/>
</dbReference>
<evidence type="ECO:0000256" key="4">
    <source>
        <dbReference type="ARBA" id="ARBA00022676"/>
    </source>
</evidence>
<dbReference type="PANTHER" id="PTHR19300">
    <property type="entry name" value="BETA-1,4-GALACTOSYLTRANSFERASE"/>
    <property type="match status" value="1"/>
</dbReference>
<dbReference type="GO" id="GO:0008378">
    <property type="term" value="F:galactosyltransferase activity"/>
    <property type="evidence" value="ECO:0007669"/>
    <property type="project" value="TreeGrafter"/>
</dbReference>
<organism evidence="13">
    <name type="scientific">viral metagenome</name>
    <dbReference type="NCBI Taxonomy" id="1070528"/>
    <lineage>
        <taxon>unclassified sequences</taxon>
        <taxon>metagenomes</taxon>
        <taxon>organismal metagenomes</taxon>
    </lineage>
</organism>
<keyword evidence="5" id="KW-0808">Transferase</keyword>
<protein>
    <recommendedName>
        <fullName evidence="14">Galactosyltransferase C-terminal domain-containing protein</fullName>
    </recommendedName>
</protein>
<evidence type="ECO:0000256" key="1">
    <source>
        <dbReference type="ARBA" id="ARBA00004606"/>
    </source>
</evidence>
<evidence type="ECO:0008006" key="14">
    <source>
        <dbReference type="Google" id="ProtNLM"/>
    </source>
</evidence>
<comment type="pathway">
    <text evidence="2">Protein modification; protein glycosylation.</text>
</comment>
<comment type="similarity">
    <text evidence="3">Belongs to the glycosyltransferase 7 family.</text>
</comment>
<feature type="domain" description="Galactosyltransferase C-terminal" evidence="11">
    <location>
        <begin position="95"/>
        <end position="152"/>
    </location>
</feature>
<keyword evidence="10" id="KW-0325">Glycoprotein</keyword>
<sequence length="226" mass="26587">MTEIFQNIIIIPYRDRESHIDYFIKNSVPLIEKYMPRTKIVVIEQEEGKLFNRGSLLNIGFSLYKNKTLYFITHDVDINPTEEVVKSIYTKKDFDVYRIKWAHGTSLGGIIKVKHDIIFNINGFPNNIWGWGIEDRALYYRCIIKNINITNNNNFSFNILPHKSNSVPYIGEKKTISDMWHLNYLDKLNNQQKQEMIMNSGLNNLEFKILETKKLHSIVELVKVSI</sequence>
<evidence type="ECO:0000256" key="3">
    <source>
        <dbReference type="ARBA" id="ARBA00005735"/>
    </source>
</evidence>
<keyword evidence="6" id="KW-0812">Transmembrane</keyword>
<evidence type="ECO:0000259" key="11">
    <source>
        <dbReference type="Pfam" id="PF02709"/>
    </source>
</evidence>
<evidence type="ECO:0000256" key="6">
    <source>
        <dbReference type="ARBA" id="ARBA00022692"/>
    </source>
</evidence>
<evidence type="ECO:0000256" key="5">
    <source>
        <dbReference type="ARBA" id="ARBA00022679"/>
    </source>
</evidence>
<evidence type="ECO:0000256" key="7">
    <source>
        <dbReference type="ARBA" id="ARBA00022968"/>
    </source>
</evidence>
<dbReference type="InterPro" id="IPR029044">
    <property type="entry name" value="Nucleotide-diphossugar_trans"/>
</dbReference>
<evidence type="ECO:0000313" key="13">
    <source>
        <dbReference type="EMBL" id="QHS87039.1"/>
    </source>
</evidence>
<evidence type="ECO:0000256" key="9">
    <source>
        <dbReference type="ARBA" id="ARBA00023136"/>
    </source>
</evidence>
<dbReference type="AlphaFoldDB" id="A0A6C0B669"/>
<keyword evidence="7" id="KW-0735">Signal-anchor</keyword>
<name>A0A6C0B669_9ZZZZ</name>
<accession>A0A6C0B669</accession>
<keyword evidence="4" id="KW-0328">Glycosyltransferase</keyword>
<dbReference type="GO" id="GO:0016020">
    <property type="term" value="C:membrane"/>
    <property type="evidence" value="ECO:0007669"/>
    <property type="project" value="UniProtKB-SubCell"/>
</dbReference>
<dbReference type="PRINTS" id="PR02050">
    <property type="entry name" value="B14GALTRFASE"/>
</dbReference>
<evidence type="ECO:0000256" key="8">
    <source>
        <dbReference type="ARBA" id="ARBA00022989"/>
    </source>
</evidence>